<comment type="subcellular location">
    <subcellularLocation>
        <location evidence="8">Cytoplasm</location>
    </subcellularLocation>
</comment>
<dbReference type="SUPFAM" id="SSF52954">
    <property type="entry name" value="Class II aaRS ABD-related"/>
    <property type="match status" value="1"/>
</dbReference>
<dbReference type="Pfam" id="PF03129">
    <property type="entry name" value="HGTP_anticodon"/>
    <property type="match status" value="1"/>
</dbReference>
<dbReference type="NCBIfam" id="NF003211">
    <property type="entry name" value="PRK04173.1"/>
    <property type="match status" value="1"/>
</dbReference>
<dbReference type="AlphaFoldDB" id="A0A2H0RQ54"/>
<comment type="subunit">
    <text evidence="8">Homodimer.</text>
</comment>
<evidence type="ECO:0000256" key="4">
    <source>
        <dbReference type="ARBA" id="ARBA00022741"/>
    </source>
</evidence>
<keyword evidence="2 8" id="KW-0963">Cytoplasm</keyword>
<dbReference type="InterPro" id="IPR045864">
    <property type="entry name" value="aa-tRNA-synth_II/BPL/LPL"/>
</dbReference>
<feature type="binding site" evidence="8">
    <location>
        <begin position="208"/>
        <end position="212"/>
    </location>
    <ligand>
        <name>substrate</name>
    </ligand>
</feature>
<sequence>MNKIVSLCKRRGFVFPGSEIYGGLANTWDYGPLGSQLKKNIKDSWWKTFVERRQDIVGIDSSILMNPRVWEASGHVETFNDPLVEDKITHKRFRADHLIQEMTGENVDGKSLEELAAIIEAKSLKSPDGNALTPPRQFSGMFETTAGAAGEGDQVIYLRPETAQAIFVNFKNVLDTTRIRLPFGIAQIGKAFRNEITPGNFTFRTLEFEQMEIEYFLEEQDWQAQFETWADTIENWGKQIGIDIAHVHRLEVAKDALAHYSKRTVDFEFDFPFGTKELWGLAYRTDFDLTNHQNHSKQKLEYTDPDEQSKKVVPHVIEPSLGVDRTLLALLTSAYTEEEVPDSKGGTDTRVVMKFVPALAPYQVAVLPLSKKDQLIEPAQKLVDQLLPMARVEFDASGSIGKRYRRQDEIGTPFCVTVDFETLEDKAVTVRDRDTMQQTRVPIVELTAYLAQRLAA</sequence>
<keyword evidence="6 8" id="KW-0648">Protein biosynthesis</keyword>
<gene>
    <name evidence="8" type="primary">glyQS</name>
    <name evidence="10" type="ORF">COV06_01480</name>
</gene>
<proteinExistence type="inferred from homology"/>
<dbReference type="InterPro" id="IPR002315">
    <property type="entry name" value="tRNA-synt_gly"/>
</dbReference>
<name>A0A2H0RQ54_9BACT</name>
<keyword evidence="4 8" id="KW-0547">Nucleotide-binding</keyword>
<dbReference type="PRINTS" id="PR01043">
    <property type="entry name" value="TRNASYNTHGLY"/>
</dbReference>
<feature type="binding site" evidence="8">
    <location>
        <position position="161"/>
    </location>
    <ligand>
        <name>substrate</name>
    </ligand>
</feature>
<evidence type="ECO:0000313" key="10">
    <source>
        <dbReference type="EMBL" id="PIR48104.1"/>
    </source>
</evidence>
<protein>
    <recommendedName>
        <fullName evidence="8">Glycine--tRNA ligase</fullName>
        <ecNumber evidence="8">6.1.1.14</ecNumber>
    </recommendedName>
    <alternativeName>
        <fullName evidence="8">Glycyl-tRNA synthetase</fullName>
        <shortName evidence="8">GlyRS</shortName>
    </alternativeName>
</protein>
<dbReference type="InterPro" id="IPR036621">
    <property type="entry name" value="Anticodon-bd_dom_sf"/>
</dbReference>
<feature type="binding site" evidence="8">
    <location>
        <position position="94"/>
    </location>
    <ligand>
        <name>substrate</name>
    </ligand>
</feature>
<feature type="binding site" evidence="8">
    <location>
        <begin position="193"/>
        <end position="195"/>
    </location>
    <ligand>
        <name>ATP</name>
        <dbReference type="ChEBI" id="CHEBI:30616"/>
    </ligand>
</feature>
<accession>A0A2H0RQ54</accession>
<comment type="caution">
    <text evidence="10">The sequence shown here is derived from an EMBL/GenBank/DDBJ whole genome shotgun (WGS) entry which is preliminary data.</text>
</comment>
<dbReference type="GO" id="GO:0004820">
    <property type="term" value="F:glycine-tRNA ligase activity"/>
    <property type="evidence" value="ECO:0007669"/>
    <property type="project" value="UniProtKB-UniRule"/>
</dbReference>
<dbReference type="NCBIfam" id="TIGR00389">
    <property type="entry name" value="glyS_dimeric"/>
    <property type="match status" value="1"/>
</dbReference>
<comment type="similarity">
    <text evidence="1 8">Belongs to the class-II aminoacyl-tRNA synthetase family.</text>
</comment>
<dbReference type="CDD" id="cd00858">
    <property type="entry name" value="GlyRS_anticodon"/>
    <property type="match status" value="1"/>
</dbReference>
<feature type="domain" description="Aminoacyl-transfer RNA synthetases class-II family profile" evidence="9">
    <location>
        <begin position="2"/>
        <end position="357"/>
    </location>
</feature>
<dbReference type="CDD" id="cd00774">
    <property type="entry name" value="GlyRS-like_core"/>
    <property type="match status" value="1"/>
</dbReference>
<keyword evidence="5 8" id="KW-0067">ATP-binding</keyword>
<dbReference type="GO" id="GO:1990742">
    <property type="term" value="C:microvesicle"/>
    <property type="evidence" value="ECO:0007669"/>
    <property type="project" value="UniProtKB-ARBA"/>
</dbReference>
<dbReference type="GO" id="GO:0004081">
    <property type="term" value="F:bis(5'-nucleosyl)-tetraphosphatase (asymmetrical) activity"/>
    <property type="evidence" value="ECO:0007669"/>
    <property type="project" value="UniProtKB-ARBA"/>
</dbReference>
<dbReference type="InterPro" id="IPR002314">
    <property type="entry name" value="aa-tRNA-synt_IIb"/>
</dbReference>
<feature type="binding site" evidence="8">
    <location>
        <begin position="322"/>
        <end position="325"/>
    </location>
    <ligand>
        <name>ATP</name>
        <dbReference type="ChEBI" id="CHEBI:30616"/>
    </ligand>
</feature>
<dbReference type="Gene3D" id="3.30.930.10">
    <property type="entry name" value="Bira Bifunctional Protein, Domain 2"/>
    <property type="match status" value="1"/>
</dbReference>
<dbReference type="PROSITE" id="PS50862">
    <property type="entry name" value="AA_TRNA_LIGASE_II"/>
    <property type="match status" value="1"/>
</dbReference>
<organism evidence="10 11">
    <name type="scientific">Candidatus Uhrbacteria bacterium CG10_big_fil_rev_8_21_14_0_10_50_16</name>
    <dbReference type="NCBI Taxonomy" id="1975039"/>
    <lineage>
        <taxon>Bacteria</taxon>
        <taxon>Candidatus Uhriibacteriota</taxon>
    </lineage>
</organism>
<dbReference type="FunFam" id="3.40.50.800:FF:000002">
    <property type="entry name" value="Glycine--tRNA ligase"/>
    <property type="match status" value="1"/>
</dbReference>
<evidence type="ECO:0000256" key="2">
    <source>
        <dbReference type="ARBA" id="ARBA00022490"/>
    </source>
</evidence>
<evidence type="ECO:0000256" key="5">
    <source>
        <dbReference type="ARBA" id="ARBA00022840"/>
    </source>
</evidence>
<evidence type="ECO:0000256" key="3">
    <source>
        <dbReference type="ARBA" id="ARBA00022598"/>
    </source>
</evidence>
<evidence type="ECO:0000256" key="8">
    <source>
        <dbReference type="HAMAP-Rule" id="MF_00253"/>
    </source>
</evidence>
<dbReference type="GO" id="GO:0015966">
    <property type="term" value="P:diadenosine tetraphosphate biosynthetic process"/>
    <property type="evidence" value="ECO:0007669"/>
    <property type="project" value="UniProtKB-ARBA"/>
</dbReference>
<feature type="binding site" evidence="8">
    <location>
        <begin position="277"/>
        <end position="278"/>
    </location>
    <ligand>
        <name>ATP</name>
        <dbReference type="ChEBI" id="CHEBI:30616"/>
    </ligand>
</feature>
<evidence type="ECO:0000256" key="7">
    <source>
        <dbReference type="ARBA" id="ARBA00023146"/>
    </source>
</evidence>
<dbReference type="InterPro" id="IPR027031">
    <property type="entry name" value="Gly-tRNA_synthase/POLG2"/>
</dbReference>
<dbReference type="InterPro" id="IPR033731">
    <property type="entry name" value="GlyRS-like_core"/>
</dbReference>
<evidence type="ECO:0000313" key="11">
    <source>
        <dbReference type="Proteomes" id="UP000230084"/>
    </source>
</evidence>
<dbReference type="Gene3D" id="3.40.50.800">
    <property type="entry name" value="Anticodon-binding domain"/>
    <property type="match status" value="1"/>
</dbReference>
<dbReference type="InterPro" id="IPR022961">
    <property type="entry name" value="Gly_tRNA_ligase_bac"/>
</dbReference>
<dbReference type="GO" id="GO:0005524">
    <property type="term" value="F:ATP binding"/>
    <property type="evidence" value="ECO:0007669"/>
    <property type="project" value="UniProtKB-UniRule"/>
</dbReference>
<dbReference type="GO" id="GO:0005737">
    <property type="term" value="C:cytoplasm"/>
    <property type="evidence" value="ECO:0007669"/>
    <property type="project" value="UniProtKB-SubCell"/>
</dbReference>
<dbReference type="InterPro" id="IPR004154">
    <property type="entry name" value="Anticodon-bd"/>
</dbReference>
<dbReference type="EC" id="6.1.1.14" evidence="8"/>
<dbReference type="Proteomes" id="UP000230084">
    <property type="component" value="Unassembled WGS sequence"/>
</dbReference>
<comment type="catalytic activity">
    <reaction evidence="8">
        <text>tRNA(Gly) + glycine + ATP = glycyl-tRNA(Gly) + AMP + diphosphate</text>
        <dbReference type="Rhea" id="RHEA:16013"/>
        <dbReference type="Rhea" id="RHEA-COMP:9664"/>
        <dbReference type="Rhea" id="RHEA-COMP:9683"/>
        <dbReference type="ChEBI" id="CHEBI:30616"/>
        <dbReference type="ChEBI" id="CHEBI:33019"/>
        <dbReference type="ChEBI" id="CHEBI:57305"/>
        <dbReference type="ChEBI" id="CHEBI:78442"/>
        <dbReference type="ChEBI" id="CHEBI:78522"/>
        <dbReference type="ChEBI" id="CHEBI:456215"/>
        <dbReference type="EC" id="6.1.1.14"/>
    </reaction>
</comment>
<evidence type="ECO:0000256" key="1">
    <source>
        <dbReference type="ARBA" id="ARBA00008226"/>
    </source>
</evidence>
<dbReference type="EMBL" id="PCYM01000001">
    <property type="protein sequence ID" value="PIR48104.1"/>
    <property type="molecule type" value="Genomic_DNA"/>
</dbReference>
<keyword evidence="7 8" id="KW-0030">Aminoacyl-tRNA synthetase</keyword>
<dbReference type="SUPFAM" id="SSF55681">
    <property type="entry name" value="Class II aaRS and biotin synthetases"/>
    <property type="match status" value="1"/>
</dbReference>
<dbReference type="GO" id="GO:0070062">
    <property type="term" value="C:extracellular exosome"/>
    <property type="evidence" value="ECO:0007669"/>
    <property type="project" value="UniProtKB-ARBA"/>
</dbReference>
<dbReference type="Pfam" id="PF00587">
    <property type="entry name" value="tRNA-synt_2b"/>
    <property type="match status" value="1"/>
</dbReference>
<evidence type="ECO:0000259" key="9">
    <source>
        <dbReference type="PROSITE" id="PS50862"/>
    </source>
</evidence>
<dbReference type="HAMAP" id="MF_00253_B">
    <property type="entry name" value="Gly_tRNA_synth_B"/>
    <property type="match status" value="1"/>
</dbReference>
<comment type="function">
    <text evidence="8">Catalyzes the attachment of glycine to tRNA(Gly).</text>
</comment>
<dbReference type="PANTHER" id="PTHR10745:SF8">
    <property type="entry name" value="DNA POLYMERASE SUBUNIT GAMMA-2, MITOCHONDRIAL"/>
    <property type="match status" value="1"/>
</dbReference>
<dbReference type="PANTHER" id="PTHR10745">
    <property type="entry name" value="GLYCYL-TRNA SYNTHETASE/DNA POLYMERASE SUBUNIT GAMMA-2"/>
    <property type="match status" value="1"/>
</dbReference>
<keyword evidence="3 8" id="KW-0436">Ligase</keyword>
<evidence type="ECO:0000256" key="6">
    <source>
        <dbReference type="ARBA" id="ARBA00022917"/>
    </source>
</evidence>
<dbReference type="GO" id="GO:0006426">
    <property type="term" value="P:glycyl-tRNA aminoacylation"/>
    <property type="evidence" value="ECO:0007669"/>
    <property type="project" value="UniProtKB-UniRule"/>
</dbReference>
<feature type="binding site" evidence="8">
    <location>
        <begin position="318"/>
        <end position="322"/>
    </location>
    <ligand>
        <name>substrate</name>
    </ligand>
</feature>
<dbReference type="InterPro" id="IPR006195">
    <property type="entry name" value="aa-tRNA-synth_II"/>
</dbReference>
<reference evidence="10 11" key="1">
    <citation type="submission" date="2017-09" db="EMBL/GenBank/DDBJ databases">
        <title>Depth-based differentiation of microbial function through sediment-hosted aquifers and enrichment of novel symbionts in the deep terrestrial subsurface.</title>
        <authorList>
            <person name="Probst A.J."/>
            <person name="Ladd B."/>
            <person name="Jarett J.K."/>
            <person name="Geller-Mcgrath D.E."/>
            <person name="Sieber C.M."/>
            <person name="Emerson J.B."/>
            <person name="Anantharaman K."/>
            <person name="Thomas B.C."/>
            <person name="Malmstrom R."/>
            <person name="Stieglmeier M."/>
            <person name="Klingl A."/>
            <person name="Woyke T."/>
            <person name="Ryan C.M."/>
            <person name="Banfield J.F."/>
        </authorList>
    </citation>
    <scope>NUCLEOTIDE SEQUENCE [LARGE SCALE GENOMIC DNA]</scope>
    <source>
        <strain evidence="10">CG10_big_fil_rev_8_21_14_0_10_50_16</strain>
    </source>
</reference>
<feature type="binding site" evidence="8">
    <location>
        <begin position="203"/>
        <end position="208"/>
    </location>
    <ligand>
        <name>ATP</name>
        <dbReference type="ChEBI" id="CHEBI:30616"/>
    </ligand>
</feature>